<proteinExistence type="predicted"/>
<gene>
    <name evidence="1" type="ORF">PBLR_11597</name>
</gene>
<protein>
    <submittedName>
        <fullName evidence="1">Uncharacterized protein</fullName>
    </submittedName>
</protein>
<sequence>MVKVWVKRQDPNNKYGAKFTLGNRDVELPETAIISVTRGERFNITRMIINGIVNEIVKKQLTKNENLLYAELSGQLQGGIGQTVTVWKDASSMNHFRTNGAHKFAKKFFSWVFYSGEVRAYFLTWKTGNRIPLDIEIEGIIKKYGKYFDGGKLIRHAQQPPDNSR</sequence>
<dbReference type="AlphaFoldDB" id="A0A383R7T7"/>
<dbReference type="Proteomes" id="UP000304148">
    <property type="component" value="Chromosome"/>
</dbReference>
<organism evidence="1 2">
    <name type="scientific">Paenibacillus alvei</name>
    <name type="common">Bacillus alvei</name>
    <dbReference type="NCBI Taxonomy" id="44250"/>
    <lineage>
        <taxon>Bacteria</taxon>
        <taxon>Bacillati</taxon>
        <taxon>Bacillota</taxon>
        <taxon>Bacilli</taxon>
        <taxon>Bacillales</taxon>
        <taxon>Paenibacillaceae</taxon>
        <taxon>Paenibacillus</taxon>
    </lineage>
</organism>
<evidence type="ECO:0000313" key="2">
    <source>
        <dbReference type="Proteomes" id="UP000304148"/>
    </source>
</evidence>
<reference evidence="2" key="1">
    <citation type="submission" date="2018-08" db="EMBL/GenBank/DDBJ databases">
        <authorList>
            <person name="Chevrot R."/>
        </authorList>
    </citation>
    <scope>NUCLEOTIDE SEQUENCE [LARGE SCALE GENOMIC DNA]</scope>
</reference>
<dbReference type="EMBL" id="LS992241">
    <property type="protein sequence ID" value="SYX83175.1"/>
    <property type="molecule type" value="Genomic_DNA"/>
</dbReference>
<name>A0A383R7T7_PAEAL</name>
<accession>A0A383R7T7</accession>
<evidence type="ECO:0000313" key="1">
    <source>
        <dbReference type="EMBL" id="SYX83175.1"/>
    </source>
</evidence>